<dbReference type="EMBL" id="JBBMER010000003">
    <property type="protein sequence ID" value="MEQ2379239.1"/>
    <property type="molecule type" value="Genomic_DNA"/>
</dbReference>
<dbReference type="InterPro" id="IPR009003">
    <property type="entry name" value="Peptidase_S1_PA"/>
</dbReference>
<dbReference type="GO" id="GO:0008233">
    <property type="term" value="F:peptidase activity"/>
    <property type="evidence" value="ECO:0007669"/>
    <property type="project" value="UniProtKB-KW"/>
</dbReference>
<keyword evidence="1" id="KW-0378">Hydrolase</keyword>
<sequence>MLDNIFEQLMYTTLRIECIDSIGNIFSIGTGFLIQRPVGDNKYKLYLVSNKHVLCNTDSIAISFTANKGNEPDVGNRVRLPISNIKDSIVGHPDSNVDIAVLECTGLFIMMPEQLYYKAVSYDMLATFNEEELSVAENVYFVGYPDNRYDKANNLPLIRTGMIASNPKYDYNGNPTFIIDAQVFPGSSGSPVYIDLTYENMKNGQIIVGKKDIKLLGIVSATMIRNNQLKSIETNTHYLTEEVLGLGIVYKSTAIKELIDTLPMNN</sequence>
<evidence type="ECO:0000313" key="2">
    <source>
        <dbReference type="Proteomes" id="UP001442364"/>
    </source>
</evidence>
<dbReference type="Proteomes" id="UP001442364">
    <property type="component" value="Unassembled WGS sequence"/>
</dbReference>
<accession>A0ABV1BUT6</accession>
<keyword evidence="1" id="KW-0645">Protease</keyword>
<name>A0ABV1BUT6_9FIRM</name>
<dbReference type="SUPFAM" id="SSF50494">
    <property type="entry name" value="Trypsin-like serine proteases"/>
    <property type="match status" value="1"/>
</dbReference>
<protein>
    <submittedName>
        <fullName evidence="1">Serine protease</fullName>
    </submittedName>
</protein>
<gene>
    <name evidence="1" type="ORF">WMO14_05025</name>
</gene>
<dbReference type="RefSeq" id="WP_118615438.1">
    <property type="nucleotide sequence ID" value="NZ_JBBMER010000003.1"/>
</dbReference>
<dbReference type="GO" id="GO:0006508">
    <property type="term" value="P:proteolysis"/>
    <property type="evidence" value="ECO:0007669"/>
    <property type="project" value="UniProtKB-KW"/>
</dbReference>
<dbReference type="Pfam" id="PF13365">
    <property type="entry name" value="Trypsin_2"/>
    <property type="match status" value="1"/>
</dbReference>
<reference evidence="1 2" key="1">
    <citation type="submission" date="2024-03" db="EMBL/GenBank/DDBJ databases">
        <title>Human intestinal bacterial collection.</title>
        <authorList>
            <person name="Pauvert C."/>
            <person name="Hitch T.C.A."/>
            <person name="Clavel T."/>
        </authorList>
    </citation>
    <scope>NUCLEOTIDE SEQUENCE [LARGE SCALE GENOMIC DNA]</scope>
    <source>
        <strain evidence="1 2">CLA-AA-H255</strain>
    </source>
</reference>
<proteinExistence type="predicted"/>
<keyword evidence="2" id="KW-1185">Reference proteome</keyword>
<organism evidence="1 2">
    <name type="scientific">[Lactobacillus] rogosae</name>
    <dbReference type="NCBI Taxonomy" id="706562"/>
    <lineage>
        <taxon>Bacteria</taxon>
        <taxon>Bacillati</taxon>
        <taxon>Bacillota</taxon>
        <taxon>Clostridia</taxon>
        <taxon>Lachnospirales</taxon>
        <taxon>Lachnospiraceae</taxon>
        <taxon>Lachnospira</taxon>
    </lineage>
</organism>
<evidence type="ECO:0000313" key="1">
    <source>
        <dbReference type="EMBL" id="MEQ2379239.1"/>
    </source>
</evidence>
<comment type="caution">
    <text evidence="1">The sequence shown here is derived from an EMBL/GenBank/DDBJ whole genome shotgun (WGS) entry which is preliminary data.</text>
</comment>
<dbReference type="Gene3D" id="2.40.10.120">
    <property type="match status" value="1"/>
</dbReference>